<gene>
    <name evidence="1" type="ORF">DXF85_16410</name>
</gene>
<dbReference type="RefSeq" id="WP_149692051.1">
    <property type="nucleotide sequence ID" value="NZ_JBEUGM010000033.1"/>
</dbReference>
<comment type="caution">
    <text evidence="1">The sequence shown here is derived from an EMBL/GenBank/DDBJ whole genome shotgun (WGS) entry which is preliminary data.</text>
</comment>
<protein>
    <submittedName>
        <fullName evidence="1">Uncharacterized protein</fullName>
    </submittedName>
</protein>
<dbReference type="AlphaFoldDB" id="A0A6N6K2Q9"/>
<reference evidence="1 2" key="1">
    <citation type="submission" date="2018-08" db="EMBL/GenBank/DDBJ databases">
        <title>Complete genomic analysis of a Citrobacter pasteurii isolated from cockles (Cerastoderma edule) containing a new chromosomic qnrB allele.</title>
        <authorList>
            <person name="Rodrigues A."/>
            <person name="Baptista T."/>
            <person name="Quesada A."/>
            <person name="Campos M.J."/>
        </authorList>
    </citation>
    <scope>NUCLEOTIDE SEQUENCE [LARGE SCALE GENOMIC DNA]</scope>
    <source>
        <strain evidence="1 2">BA18</strain>
    </source>
</reference>
<organism evidence="1 2">
    <name type="scientific">Citrobacter pasteurii</name>
    <dbReference type="NCBI Taxonomy" id="1563222"/>
    <lineage>
        <taxon>Bacteria</taxon>
        <taxon>Pseudomonadati</taxon>
        <taxon>Pseudomonadota</taxon>
        <taxon>Gammaproteobacteria</taxon>
        <taxon>Enterobacterales</taxon>
        <taxon>Enterobacteriaceae</taxon>
        <taxon>Citrobacter</taxon>
    </lineage>
</organism>
<sequence length="346" mass="38510">MSNTIKAFSHSVSHYRSDFHRQREVKNHNLFSACFSAIANVPKNISIDKTIQKITADLAHARDTGFSMPLCFEDNKGIWTLNADRTKFLGDTALNMRNAVNTFEDQYKISSLSGKNLKAFTDLQEKRKNFKANFGSSIQDFKASANRQEACIKMLNANTIDPIFNAMLDKYTKLEKSPVRQSTTLSLDALKTSFAEIVNPGYGTPDSGAISKKGDAAAQIIKAFLSSPHTVHISDVNITKLEQAAFNDYMNQQLQELDENDRELTLSLYQAFATHLDPDPAPKNVKSFDSDVSSTFFGQAIILKDDFLKSCKTEGNSISVREATHVVSEKFIAYIKTTVPEINPPA</sequence>
<proteinExistence type="predicted"/>
<evidence type="ECO:0000313" key="2">
    <source>
        <dbReference type="Proteomes" id="UP000468420"/>
    </source>
</evidence>
<dbReference type="EMBL" id="QRDC01000013">
    <property type="protein sequence ID" value="KAA1276922.1"/>
    <property type="molecule type" value="Genomic_DNA"/>
</dbReference>
<name>A0A6N6K2Q9_9ENTR</name>
<accession>A0A6N6K2Q9</accession>
<evidence type="ECO:0000313" key="1">
    <source>
        <dbReference type="EMBL" id="KAA1276922.1"/>
    </source>
</evidence>
<dbReference type="Proteomes" id="UP000468420">
    <property type="component" value="Unassembled WGS sequence"/>
</dbReference>